<comment type="caution">
    <text evidence="2">The sequence shown here is derived from an EMBL/GenBank/DDBJ whole genome shotgun (WGS) entry which is preliminary data.</text>
</comment>
<evidence type="ECO:0000256" key="1">
    <source>
        <dbReference type="SAM" id="Phobius"/>
    </source>
</evidence>
<keyword evidence="1" id="KW-0812">Transmembrane</keyword>
<accession>A0A371I7C4</accession>
<protein>
    <submittedName>
        <fullName evidence="2">Uncharacterized protein</fullName>
    </submittedName>
</protein>
<keyword evidence="1" id="KW-0472">Membrane</keyword>
<dbReference type="Proteomes" id="UP000257109">
    <property type="component" value="Unassembled WGS sequence"/>
</dbReference>
<dbReference type="EMBL" id="QJKJ01000746">
    <property type="protein sequence ID" value="RDY10929.1"/>
    <property type="molecule type" value="Genomic_DNA"/>
</dbReference>
<organism evidence="2 3">
    <name type="scientific">Mucuna pruriens</name>
    <name type="common">Velvet bean</name>
    <name type="synonym">Dolichos pruriens</name>
    <dbReference type="NCBI Taxonomy" id="157652"/>
    <lineage>
        <taxon>Eukaryota</taxon>
        <taxon>Viridiplantae</taxon>
        <taxon>Streptophyta</taxon>
        <taxon>Embryophyta</taxon>
        <taxon>Tracheophyta</taxon>
        <taxon>Spermatophyta</taxon>
        <taxon>Magnoliopsida</taxon>
        <taxon>eudicotyledons</taxon>
        <taxon>Gunneridae</taxon>
        <taxon>Pentapetalae</taxon>
        <taxon>rosids</taxon>
        <taxon>fabids</taxon>
        <taxon>Fabales</taxon>
        <taxon>Fabaceae</taxon>
        <taxon>Papilionoideae</taxon>
        <taxon>50 kb inversion clade</taxon>
        <taxon>NPAAA clade</taxon>
        <taxon>indigoferoid/millettioid clade</taxon>
        <taxon>Phaseoleae</taxon>
        <taxon>Mucuna</taxon>
    </lineage>
</organism>
<name>A0A371I7C4_MUCPR</name>
<reference evidence="2" key="1">
    <citation type="submission" date="2018-05" db="EMBL/GenBank/DDBJ databases">
        <title>Draft genome of Mucuna pruriens seed.</title>
        <authorList>
            <person name="Nnadi N.E."/>
            <person name="Vos R."/>
            <person name="Hasami M.H."/>
            <person name="Devisetty U.K."/>
            <person name="Aguiy J.C."/>
        </authorList>
    </citation>
    <scope>NUCLEOTIDE SEQUENCE [LARGE SCALE GENOMIC DNA]</scope>
    <source>
        <strain evidence="2">JCA_2017</strain>
    </source>
</reference>
<feature type="transmembrane region" description="Helical" evidence="1">
    <location>
        <begin position="31"/>
        <end position="52"/>
    </location>
</feature>
<sequence length="73" mass="8341">MSGSKALTYLAHSATWKKKQLFSFLIWKRYYGWQGVQMVSTIGLNITFYYTLAGSMGRNKIAWSTLLVELKVG</sequence>
<keyword evidence="1" id="KW-1133">Transmembrane helix</keyword>
<proteinExistence type="predicted"/>
<feature type="non-terminal residue" evidence="2">
    <location>
        <position position="1"/>
    </location>
</feature>
<evidence type="ECO:0000313" key="3">
    <source>
        <dbReference type="Proteomes" id="UP000257109"/>
    </source>
</evidence>
<evidence type="ECO:0000313" key="2">
    <source>
        <dbReference type="EMBL" id="RDY10929.1"/>
    </source>
</evidence>
<gene>
    <name evidence="2" type="ORF">CR513_04474</name>
</gene>
<keyword evidence="3" id="KW-1185">Reference proteome</keyword>
<dbReference type="AlphaFoldDB" id="A0A371I7C4"/>